<evidence type="ECO:0000313" key="4">
    <source>
        <dbReference type="Proteomes" id="UP000000305"/>
    </source>
</evidence>
<dbReference type="HOGENOM" id="CLU_812766_0_0_1"/>
<dbReference type="EMBL" id="GL736208">
    <property type="protein sequence ID" value="EFX60515.1"/>
    <property type="molecule type" value="Genomic_DNA"/>
</dbReference>
<evidence type="ECO:0000256" key="1">
    <source>
        <dbReference type="SAM" id="MobiDB-lite"/>
    </source>
</evidence>
<keyword evidence="4" id="KW-1185">Reference proteome</keyword>
<accession>E9I665</accession>
<protein>
    <submittedName>
        <fullName evidence="3">Uncharacterized protein</fullName>
    </submittedName>
</protein>
<feature type="signal peptide" evidence="2">
    <location>
        <begin position="1"/>
        <end position="21"/>
    </location>
</feature>
<feature type="chain" id="PRO_5003242175" evidence="2">
    <location>
        <begin position="22"/>
        <end position="342"/>
    </location>
</feature>
<dbReference type="Proteomes" id="UP000000305">
    <property type="component" value="Unassembled WGS sequence"/>
</dbReference>
<dbReference type="InParanoid" id="E9I665"/>
<dbReference type="KEGG" id="dpx:DAPPUDRAFT_123889"/>
<evidence type="ECO:0000313" key="3">
    <source>
        <dbReference type="EMBL" id="EFX60515.1"/>
    </source>
</evidence>
<dbReference type="AlphaFoldDB" id="E9I665"/>
<name>E9I665_DAPPU</name>
<feature type="region of interest" description="Disordered" evidence="1">
    <location>
        <begin position="21"/>
        <end position="72"/>
    </location>
</feature>
<feature type="non-terminal residue" evidence="3">
    <location>
        <position position="342"/>
    </location>
</feature>
<evidence type="ECO:0000256" key="2">
    <source>
        <dbReference type="SAM" id="SignalP"/>
    </source>
</evidence>
<organism evidence="3 4">
    <name type="scientific">Daphnia pulex</name>
    <name type="common">Water flea</name>
    <dbReference type="NCBI Taxonomy" id="6669"/>
    <lineage>
        <taxon>Eukaryota</taxon>
        <taxon>Metazoa</taxon>
        <taxon>Ecdysozoa</taxon>
        <taxon>Arthropoda</taxon>
        <taxon>Crustacea</taxon>
        <taxon>Branchiopoda</taxon>
        <taxon>Diplostraca</taxon>
        <taxon>Cladocera</taxon>
        <taxon>Anomopoda</taxon>
        <taxon>Daphniidae</taxon>
        <taxon>Daphnia</taxon>
    </lineage>
</organism>
<keyword evidence="2" id="KW-0732">Signal</keyword>
<gene>
    <name evidence="3" type="ORF">DAPPUDRAFT_123889</name>
</gene>
<proteinExistence type="predicted"/>
<sequence>MHPDFISWVLLILVSTSSVAGAGSSSDEEENGPLQIVTTPSDDDGYITPNSPLVSPHEKSFKFDEDDDEGNDDTEYDFSGLSVWIFNKSAVDFSPSLSEYFTLNTISLTTNQDFNDLVKVMKGYGREQKQGGTSFSFGLYSPSKPGSRFRVNVEESEAPVISSSPARTPEQEIQLGRGNCGKNANGFRQFSRKHIIRLTTSNWNPDHHPTLAFYFAPAKRGHEPVSTATFFFMPATELLDYHLLENSKYGDVFKNEDGFSGCVSAGMCSPNYQKSTGHLLLPMDCTPDSAQPEKDLPGNALLFEHVQQFVADRKIMSLPVTDYLRVLFDWMRRKKQAEANHE</sequence>
<reference evidence="3 4" key="1">
    <citation type="journal article" date="2011" name="Science">
        <title>The ecoresponsive genome of Daphnia pulex.</title>
        <authorList>
            <person name="Colbourne J.K."/>
            <person name="Pfrender M.E."/>
            <person name="Gilbert D."/>
            <person name="Thomas W.K."/>
            <person name="Tucker A."/>
            <person name="Oakley T.H."/>
            <person name="Tokishita S."/>
            <person name="Aerts A."/>
            <person name="Arnold G.J."/>
            <person name="Basu M.K."/>
            <person name="Bauer D.J."/>
            <person name="Caceres C.E."/>
            <person name="Carmel L."/>
            <person name="Casola C."/>
            <person name="Choi J.H."/>
            <person name="Detter J.C."/>
            <person name="Dong Q."/>
            <person name="Dusheyko S."/>
            <person name="Eads B.D."/>
            <person name="Frohlich T."/>
            <person name="Geiler-Samerotte K.A."/>
            <person name="Gerlach D."/>
            <person name="Hatcher P."/>
            <person name="Jogdeo S."/>
            <person name="Krijgsveld J."/>
            <person name="Kriventseva E.V."/>
            <person name="Kultz D."/>
            <person name="Laforsch C."/>
            <person name="Lindquist E."/>
            <person name="Lopez J."/>
            <person name="Manak J.R."/>
            <person name="Muller J."/>
            <person name="Pangilinan J."/>
            <person name="Patwardhan R.P."/>
            <person name="Pitluck S."/>
            <person name="Pritham E.J."/>
            <person name="Rechtsteiner A."/>
            <person name="Rho M."/>
            <person name="Rogozin I.B."/>
            <person name="Sakarya O."/>
            <person name="Salamov A."/>
            <person name="Schaack S."/>
            <person name="Shapiro H."/>
            <person name="Shiga Y."/>
            <person name="Skalitzky C."/>
            <person name="Smith Z."/>
            <person name="Souvorov A."/>
            <person name="Sung W."/>
            <person name="Tang Z."/>
            <person name="Tsuchiya D."/>
            <person name="Tu H."/>
            <person name="Vos H."/>
            <person name="Wang M."/>
            <person name="Wolf Y.I."/>
            <person name="Yamagata H."/>
            <person name="Yamada T."/>
            <person name="Ye Y."/>
            <person name="Shaw J.R."/>
            <person name="Andrews J."/>
            <person name="Crease T.J."/>
            <person name="Tang H."/>
            <person name="Lucas S.M."/>
            <person name="Robertson H.M."/>
            <person name="Bork P."/>
            <person name="Koonin E.V."/>
            <person name="Zdobnov E.M."/>
            <person name="Grigoriev I.V."/>
            <person name="Lynch M."/>
            <person name="Boore J.L."/>
        </authorList>
    </citation>
    <scope>NUCLEOTIDE SEQUENCE [LARGE SCALE GENOMIC DNA]</scope>
</reference>